<gene>
    <name evidence="5" type="ORF">DIU77_013275</name>
</gene>
<comment type="caution">
    <text evidence="5">The sequence shown here is derived from an EMBL/GenBank/DDBJ whole genome shotgun (WGS) entry which is preliminary data.</text>
</comment>
<evidence type="ECO:0000256" key="1">
    <source>
        <dbReference type="ARBA" id="ARBA00037217"/>
    </source>
</evidence>
<comment type="subunit">
    <text evidence="2">Interacts with COX5B; this interaction may contribute to localize PYROXD2 to the inner face of the inner mitochondrial membrane.</text>
</comment>
<dbReference type="SUPFAM" id="SSF51905">
    <property type="entry name" value="FAD/NAD(P)-binding domain"/>
    <property type="match status" value="1"/>
</dbReference>
<name>A0ABD6FGS4_9PSEU</name>
<dbReference type="AlphaFoldDB" id="A0ABD6FGS4"/>
<organism evidence="5 6">
    <name type="scientific">Thermocrispum agreste</name>
    <dbReference type="NCBI Taxonomy" id="37925"/>
    <lineage>
        <taxon>Bacteria</taxon>
        <taxon>Bacillati</taxon>
        <taxon>Actinomycetota</taxon>
        <taxon>Actinomycetes</taxon>
        <taxon>Pseudonocardiales</taxon>
        <taxon>Pseudonocardiaceae</taxon>
        <taxon>Thermocrispum</taxon>
    </lineage>
</organism>
<dbReference type="InterPro" id="IPR002937">
    <property type="entry name" value="Amino_oxidase"/>
</dbReference>
<dbReference type="PANTHER" id="PTHR10668:SF105">
    <property type="entry name" value="DEHYDROGENASE-RELATED"/>
    <property type="match status" value="1"/>
</dbReference>
<feature type="non-terminal residue" evidence="5">
    <location>
        <position position="447"/>
    </location>
</feature>
<accession>A0ABD6FGS4</accession>
<protein>
    <recommendedName>
        <fullName evidence="3">Pyridine nucleotide-disulfide oxidoreductase domain-containing protein 2</fullName>
    </recommendedName>
</protein>
<dbReference type="Gene3D" id="3.50.50.60">
    <property type="entry name" value="FAD/NAD(P)-binding domain"/>
    <property type="match status" value="2"/>
</dbReference>
<evidence type="ECO:0000313" key="5">
    <source>
        <dbReference type="EMBL" id="MFO7193207.1"/>
    </source>
</evidence>
<feature type="domain" description="Amine oxidase" evidence="4">
    <location>
        <begin position="19"/>
        <end position="305"/>
    </location>
</feature>
<dbReference type="InterPro" id="IPR036188">
    <property type="entry name" value="FAD/NAD-bd_sf"/>
</dbReference>
<dbReference type="Pfam" id="PF01593">
    <property type="entry name" value="Amino_oxidase"/>
    <property type="match status" value="1"/>
</dbReference>
<dbReference type="EMBL" id="QGUI02000179">
    <property type="protein sequence ID" value="MFO7193207.1"/>
    <property type="molecule type" value="Genomic_DNA"/>
</dbReference>
<sequence length="447" mass="48058">MTAAADTADAVVVGAGPNGLVAANILADRGWDVVVLEATPNPGGSVQTAELTRPGFRSDLCSAFYPLGIASPVLNALDLQRYGLRWRHAPDVLAHILPDDRCALLSRDIGRTAESLDTFAPGDGDAWRRCYSEWQRVRDDLLHAVTGPFPPAKAAARLVRRLGAADMLRLARMVTLPARRFGTENFRGLGAQALVAGCALHTDLGPDSAASGVFGWLLAMLGQDVGFPAPEGGAGSLTKALVARLIDRGGRVYCSRPVSEVLIARNRAVGVRDVHGELVRARRAVLADVPAPTLYRDLVGEERLPARFVGDLERFQWDDATVKIDWALSGPVPWRAQEARTAGVIHFDADVDGLADFATDLACGRMPERPFVLFGQMTTTDPTRSPAGTESAWAYTHVPHGTTDRDSVRKQADRVQALIEQHAPGFGGLVLDRVVSGPDDLRRHNPS</sequence>
<proteinExistence type="predicted"/>
<comment type="function">
    <text evidence="1">Probable oxidoreductase that may play a role as regulator of mitochondrial function.</text>
</comment>
<dbReference type="Proteomes" id="UP000249324">
    <property type="component" value="Unassembled WGS sequence"/>
</dbReference>
<evidence type="ECO:0000256" key="2">
    <source>
        <dbReference type="ARBA" id="ARBA00038825"/>
    </source>
</evidence>
<evidence type="ECO:0000313" key="6">
    <source>
        <dbReference type="Proteomes" id="UP000249324"/>
    </source>
</evidence>
<dbReference type="PANTHER" id="PTHR10668">
    <property type="entry name" value="PHYTOENE DEHYDROGENASE"/>
    <property type="match status" value="1"/>
</dbReference>
<evidence type="ECO:0000259" key="4">
    <source>
        <dbReference type="Pfam" id="PF01593"/>
    </source>
</evidence>
<reference evidence="5 6" key="1">
    <citation type="journal article" date="2021" name="BMC Genomics">
        <title>Genome-resolved metagenome and metatranscriptome analyses of thermophilic composting reveal key bacterial players and their metabolic interactions.</title>
        <authorList>
            <person name="Braga L.P.P."/>
            <person name="Pereira R.V."/>
            <person name="Martins L.F."/>
            <person name="Moura L.M.S."/>
            <person name="Sanchez F.B."/>
            <person name="Patane J.S.L."/>
            <person name="da Silva A.M."/>
            <person name="Setubal J.C."/>
        </authorList>
    </citation>
    <scope>NUCLEOTIDE SEQUENCE [LARGE SCALE GENOMIC DNA]</scope>
    <source>
        <strain evidence="5">ZC4RG45</strain>
    </source>
</reference>
<evidence type="ECO:0000256" key="3">
    <source>
        <dbReference type="ARBA" id="ARBA00040298"/>
    </source>
</evidence>